<evidence type="ECO:0000256" key="1">
    <source>
        <dbReference type="SAM" id="MobiDB-lite"/>
    </source>
</evidence>
<keyword evidence="4" id="KW-1185">Reference proteome</keyword>
<dbReference type="AlphaFoldDB" id="A0AAV9G9H6"/>
<gene>
    <name evidence="3" type="ORF">QBC34DRAFT_180209</name>
</gene>
<dbReference type="PANTHER" id="PTHR33112:SF16">
    <property type="entry name" value="HETEROKARYON INCOMPATIBILITY DOMAIN-CONTAINING PROTEIN"/>
    <property type="match status" value="1"/>
</dbReference>
<proteinExistence type="predicted"/>
<organism evidence="3 4">
    <name type="scientific">Podospora aff. communis PSN243</name>
    <dbReference type="NCBI Taxonomy" id="3040156"/>
    <lineage>
        <taxon>Eukaryota</taxon>
        <taxon>Fungi</taxon>
        <taxon>Dikarya</taxon>
        <taxon>Ascomycota</taxon>
        <taxon>Pezizomycotina</taxon>
        <taxon>Sordariomycetes</taxon>
        <taxon>Sordariomycetidae</taxon>
        <taxon>Sordariales</taxon>
        <taxon>Podosporaceae</taxon>
        <taxon>Podospora</taxon>
    </lineage>
</organism>
<reference evidence="3" key="2">
    <citation type="submission" date="2023-05" db="EMBL/GenBank/DDBJ databases">
        <authorList>
            <consortium name="Lawrence Berkeley National Laboratory"/>
            <person name="Steindorff A."/>
            <person name="Hensen N."/>
            <person name="Bonometti L."/>
            <person name="Westerberg I."/>
            <person name="Brannstrom I.O."/>
            <person name="Guillou S."/>
            <person name="Cros-Aarteil S."/>
            <person name="Calhoun S."/>
            <person name="Haridas S."/>
            <person name="Kuo A."/>
            <person name="Mondo S."/>
            <person name="Pangilinan J."/>
            <person name="Riley R."/>
            <person name="Labutti K."/>
            <person name="Andreopoulos B."/>
            <person name="Lipzen A."/>
            <person name="Chen C."/>
            <person name="Yanf M."/>
            <person name="Daum C."/>
            <person name="Ng V."/>
            <person name="Clum A."/>
            <person name="Ohm R."/>
            <person name="Martin F."/>
            <person name="Silar P."/>
            <person name="Natvig D."/>
            <person name="Lalanne C."/>
            <person name="Gautier V."/>
            <person name="Ament-Velasquez S.L."/>
            <person name="Kruys A."/>
            <person name="Hutchinson M.I."/>
            <person name="Powell A.J."/>
            <person name="Barry K."/>
            <person name="Miller A.N."/>
            <person name="Grigoriev I.V."/>
            <person name="Debuchy R."/>
            <person name="Gladieux P."/>
            <person name="Thoren M.H."/>
            <person name="Johannesson H."/>
        </authorList>
    </citation>
    <scope>NUCLEOTIDE SEQUENCE</scope>
    <source>
        <strain evidence="3">PSN243</strain>
    </source>
</reference>
<dbReference type="EMBL" id="MU865973">
    <property type="protein sequence ID" value="KAK4444768.1"/>
    <property type="molecule type" value="Genomic_DNA"/>
</dbReference>
<dbReference type="InterPro" id="IPR010730">
    <property type="entry name" value="HET"/>
</dbReference>
<dbReference type="Proteomes" id="UP001321760">
    <property type="component" value="Unassembled WGS sequence"/>
</dbReference>
<feature type="region of interest" description="Disordered" evidence="1">
    <location>
        <begin position="330"/>
        <end position="356"/>
    </location>
</feature>
<evidence type="ECO:0000259" key="2">
    <source>
        <dbReference type="Pfam" id="PF06985"/>
    </source>
</evidence>
<reference evidence="3" key="1">
    <citation type="journal article" date="2023" name="Mol. Phylogenet. Evol.">
        <title>Genome-scale phylogeny and comparative genomics of the fungal order Sordariales.</title>
        <authorList>
            <person name="Hensen N."/>
            <person name="Bonometti L."/>
            <person name="Westerberg I."/>
            <person name="Brannstrom I.O."/>
            <person name="Guillou S."/>
            <person name="Cros-Aarteil S."/>
            <person name="Calhoun S."/>
            <person name="Haridas S."/>
            <person name="Kuo A."/>
            <person name="Mondo S."/>
            <person name="Pangilinan J."/>
            <person name="Riley R."/>
            <person name="LaButti K."/>
            <person name="Andreopoulos B."/>
            <person name="Lipzen A."/>
            <person name="Chen C."/>
            <person name="Yan M."/>
            <person name="Daum C."/>
            <person name="Ng V."/>
            <person name="Clum A."/>
            <person name="Steindorff A."/>
            <person name="Ohm R.A."/>
            <person name="Martin F."/>
            <person name="Silar P."/>
            <person name="Natvig D.O."/>
            <person name="Lalanne C."/>
            <person name="Gautier V."/>
            <person name="Ament-Velasquez S.L."/>
            <person name="Kruys A."/>
            <person name="Hutchinson M.I."/>
            <person name="Powell A.J."/>
            <person name="Barry K."/>
            <person name="Miller A.N."/>
            <person name="Grigoriev I.V."/>
            <person name="Debuchy R."/>
            <person name="Gladieux P."/>
            <person name="Hiltunen Thoren M."/>
            <person name="Johannesson H."/>
        </authorList>
    </citation>
    <scope>NUCLEOTIDE SEQUENCE</scope>
    <source>
        <strain evidence="3">PSN243</strain>
    </source>
</reference>
<evidence type="ECO:0000313" key="4">
    <source>
        <dbReference type="Proteomes" id="UP001321760"/>
    </source>
</evidence>
<dbReference type="Pfam" id="PF06985">
    <property type="entry name" value="HET"/>
    <property type="match status" value="1"/>
</dbReference>
<comment type="caution">
    <text evidence="3">The sequence shown here is derived from an EMBL/GenBank/DDBJ whole genome shotgun (WGS) entry which is preliminary data.</text>
</comment>
<dbReference type="PANTHER" id="PTHR33112">
    <property type="entry name" value="DOMAIN PROTEIN, PUTATIVE-RELATED"/>
    <property type="match status" value="1"/>
</dbReference>
<accession>A0AAV9G9H6</accession>
<name>A0AAV9G9H6_9PEZI</name>
<protein>
    <submittedName>
        <fullName evidence="3">Heterokaryon incompatibility protein-domain-containing protein</fullName>
    </submittedName>
</protein>
<feature type="domain" description="Heterokaryon incompatibility" evidence="2">
    <location>
        <begin position="53"/>
        <end position="206"/>
    </location>
</feature>
<evidence type="ECO:0000313" key="3">
    <source>
        <dbReference type="EMBL" id="KAK4444768.1"/>
    </source>
</evidence>
<sequence>MIRGAIDSCVDSHGSCPGREPMSRPLRLLNVMSGDRVRLEAERPRSRNPPVVYAALSYCWGASQAMKEARTTAGNLNERMAREGFSPASLPKTLRDAIAVTRLLGMQYLWIDALCIVQDCKAEWTSEAQRMMEYYGHARVTIVPVEAESADSGMRTGIMRPVSCRLSGLWSSDCGSDLVLCSKPPGNRKSSVSHSPWNRRGWTYQESLNSSRILFIFGQNATLECREGIWDTLVGWSPHKRQDWSRFLPFSKLTCPSLDRLDRDWAWLVQCYTERRLSNPRDKWFAFCGIADAFSRASGREIVAGLWRDRILEDIVSWRCRWKAPRKRARKSIPDLPRQDSLHNNPLTSPTPPPSCSHCGASEYASDPTNPANQAINLPSWTWLAAPWSDHAPGIPLSKTAITRFDPAKPHATILSVILPDNTVPTSPKLSLSTPAILPHASLLRVLSHARDNAPPATAEGPAPKDSGIAFLDDSFAEAMDLSYCSSCERGKHGARDCASYRILLEIQPPVEAILVGTAGFLQLGANGVGYRHFVLVQAVRGGGGGGHGGIEGAECREYRRVGTMHCVEGGRLGEVVEQELGGVEERRVVLV</sequence>